<gene>
    <name evidence="1" type="ORF">SPIROBIBN47_350007</name>
</gene>
<dbReference type="NCBIfam" id="TIGR00738">
    <property type="entry name" value="rrf2_super"/>
    <property type="match status" value="1"/>
</dbReference>
<accession>A0A3P3XKF0</accession>
<dbReference type="GO" id="GO:0005829">
    <property type="term" value="C:cytosol"/>
    <property type="evidence" value="ECO:0007669"/>
    <property type="project" value="TreeGrafter"/>
</dbReference>
<dbReference type="Gene3D" id="1.10.10.10">
    <property type="entry name" value="Winged helix-like DNA-binding domain superfamily/Winged helix DNA-binding domain"/>
    <property type="match status" value="1"/>
</dbReference>
<dbReference type="PROSITE" id="PS51197">
    <property type="entry name" value="HTH_RRF2_2"/>
    <property type="match status" value="1"/>
</dbReference>
<dbReference type="InterPro" id="IPR036390">
    <property type="entry name" value="WH_DNA-bd_sf"/>
</dbReference>
<name>A0A3P3XKF0_9SPIR</name>
<evidence type="ECO:0000313" key="1">
    <source>
        <dbReference type="EMBL" id="SLM14628.1"/>
    </source>
</evidence>
<protein>
    <recommendedName>
        <fullName evidence="2">Transcriptional regulator, BadM/Rrf2 family</fullName>
    </recommendedName>
</protein>
<dbReference type="GO" id="GO:0003700">
    <property type="term" value="F:DNA-binding transcription factor activity"/>
    <property type="evidence" value="ECO:0007669"/>
    <property type="project" value="TreeGrafter"/>
</dbReference>
<dbReference type="InterPro" id="IPR036388">
    <property type="entry name" value="WH-like_DNA-bd_sf"/>
</dbReference>
<evidence type="ECO:0008006" key="2">
    <source>
        <dbReference type="Google" id="ProtNLM"/>
    </source>
</evidence>
<dbReference type="EMBL" id="FWDM01000029">
    <property type="protein sequence ID" value="SLM14628.1"/>
    <property type="molecule type" value="Genomic_DNA"/>
</dbReference>
<sequence>MDRIVAVSDTVNAGIHALALAEANGGSISAREAAERLQVSPSYLAKIMQKLAIKGLLTPTRGLGGGYALTKPAEQISCLEVLTLLEGDLPRRECLFAKAVCRTGTCALRTFCADTEKRLRTALETITVAAVARSF</sequence>
<proteinExistence type="predicted"/>
<dbReference type="PANTHER" id="PTHR33221:SF13">
    <property type="entry name" value="TRANSCRIPTIONAL REGULATOR-RELATED"/>
    <property type="match status" value="1"/>
</dbReference>
<dbReference type="SUPFAM" id="SSF46785">
    <property type="entry name" value="Winged helix' DNA-binding domain"/>
    <property type="match status" value="1"/>
</dbReference>
<dbReference type="PANTHER" id="PTHR33221">
    <property type="entry name" value="WINGED HELIX-TURN-HELIX TRANSCRIPTIONAL REGULATOR, RRF2 FAMILY"/>
    <property type="match status" value="1"/>
</dbReference>
<dbReference type="AlphaFoldDB" id="A0A3P3XKF0"/>
<dbReference type="Pfam" id="PF02082">
    <property type="entry name" value="Rrf2"/>
    <property type="match status" value="1"/>
</dbReference>
<dbReference type="InterPro" id="IPR000944">
    <property type="entry name" value="Tscrpt_reg_Rrf2"/>
</dbReference>
<organism evidence="1">
    <name type="scientific">uncultured spirochete</name>
    <dbReference type="NCBI Taxonomy" id="156406"/>
    <lineage>
        <taxon>Bacteria</taxon>
        <taxon>Pseudomonadati</taxon>
        <taxon>Spirochaetota</taxon>
        <taxon>Spirochaetia</taxon>
        <taxon>Spirochaetales</taxon>
        <taxon>environmental samples</taxon>
    </lineage>
</organism>
<reference evidence="1" key="1">
    <citation type="submission" date="2017-02" db="EMBL/GenBank/DDBJ databases">
        <authorList>
            <person name="Regsiter A."/>
            <person name="William W."/>
        </authorList>
    </citation>
    <scope>NUCLEOTIDE SEQUENCE</scope>
    <source>
        <strain evidence="1">Bib</strain>
    </source>
</reference>